<name>A0AAE3TAA6_9RHOB</name>
<gene>
    <name evidence="2" type="ORF">P1J78_18140</name>
</gene>
<proteinExistence type="predicted"/>
<dbReference type="Proteomes" id="UP001220964">
    <property type="component" value="Unassembled WGS sequence"/>
</dbReference>
<evidence type="ECO:0000259" key="1">
    <source>
        <dbReference type="Pfam" id="PF00156"/>
    </source>
</evidence>
<reference evidence="2" key="1">
    <citation type="submission" date="2023-03" db="EMBL/GenBank/DDBJ databases">
        <title>Multiphase analysis and comparison of six strains from genera Psychromarinibacter, Lutimaribacter, and Maritimibacter, including a novel species: Psychromarinibacter sediminicola sp. nov.</title>
        <authorList>
            <person name="Wang Y.-H."/>
            <person name="Ye M.-Q."/>
            <person name="Du Z.-J."/>
        </authorList>
    </citation>
    <scope>NUCLEOTIDE SEQUENCE</scope>
    <source>
        <strain evidence="2">C21-152</strain>
    </source>
</reference>
<dbReference type="InterPro" id="IPR000836">
    <property type="entry name" value="PRTase_dom"/>
</dbReference>
<keyword evidence="2" id="KW-0328">Glycosyltransferase</keyword>
<accession>A0AAE3TAA6</accession>
<dbReference type="Pfam" id="PF00156">
    <property type="entry name" value="Pribosyltran"/>
    <property type="match status" value="1"/>
</dbReference>
<protein>
    <submittedName>
        <fullName evidence="2">Phosphoribosyltransferase family protein</fullName>
    </submittedName>
</protein>
<dbReference type="EMBL" id="JARGYC010000057">
    <property type="protein sequence ID" value="MDF0602663.1"/>
    <property type="molecule type" value="Genomic_DNA"/>
</dbReference>
<dbReference type="Gene3D" id="3.30.1310.20">
    <property type="entry name" value="PRTase-like"/>
    <property type="match status" value="1"/>
</dbReference>
<sequence>MERFRDRQDAGDRLAEAVAALAPQDPVVLALPRGGVPVAAPVAARLGAPLDIVSVRKIGAPGNPEYAVGALVDGDPPEPVWNEEVLAGLGLSRDDLQETVARESRVLAERRDLYLKGRAPVPLEGRDAVVVDDGIATGATLRAALKGLAARRPARVLLAVPVGPPGVEEDFAGLADAVVCLVTPRPFHAVGQGYIAFGQTSDAEVVACLDRNAEGQDGA</sequence>
<dbReference type="GO" id="GO:0016757">
    <property type="term" value="F:glycosyltransferase activity"/>
    <property type="evidence" value="ECO:0007669"/>
    <property type="project" value="UniProtKB-KW"/>
</dbReference>
<dbReference type="Gene3D" id="3.40.50.2020">
    <property type="match status" value="1"/>
</dbReference>
<feature type="domain" description="Phosphoribosyltransferase" evidence="1">
    <location>
        <begin position="22"/>
        <end position="165"/>
    </location>
</feature>
<evidence type="ECO:0000313" key="2">
    <source>
        <dbReference type="EMBL" id="MDF0602663.1"/>
    </source>
</evidence>
<dbReference type="RefSeq" id="WP_275568789.1">
    <property type="nucleotide sequence ID" value="NZ_JARGYC010000057.1"/>
</dbReference>
<keyword evidence="3" id="KW-1185">Reference proteome</keyword>
<dbReference type="CDD" id="cd06223">
    <property type="entry name" value="PRTases_typeI"/>
    <property type="match status" value="1"/>
</dbReference>
<evidence type="ECO:0000313" key="3">
    <source>
        <dbReference type="Proteomes" id="UP001220964"/>
    </source>
</evidence>
<dbReference type="SUPFAM" id="SSF53271">
    <property type="entry name" value="PRTase-like"/>
    <property type="match status" value="1"/>
</dbReference>
<organism evidence="2 3">
    <name type="scientific">Psychromarinibacter sediminicola</name>
    <dbReference type="NCBI Taxonomy" id="3033385"/>
    <lineage>
        <taxon>Bacteria</taxon>
        <taxon>Pseudomonadati</taxon>
        <taxon>Pseudomonadota</taxon>
        <taxon>Alphaproteobacteria</taxon>
        <taxon>Rhodobacterales</taxon>
        <taxon>Paracoccaceae</taxon>
        <taxon>Psychromarinibacter</taxon>
    </lineage>
</organism>
<dbReference type="InterPro" id="IPR029057">
    <property type="entry name" value="PRTase-like"/>
</dbReference>
<comment type="caution">
    <text evidence="2">The sequence shown here is derived from an EMBL/GenBank/DDBJ whole genome shotgun (WGS) entry which is preliminary data.</text>
</comment>
<keyword evidence="2" id="KW-0808">Transferase</keyword>
<dbReference type="AlphaFoldDB" id="A0AAE3TAA6"/>